<reference evidence="1 2" key="1">
    <citation type="journal article" date="2010" name="J. Bacteriol.">
        <title>Complete genome sequence of Enterobacter cloacae subsp. cloacae type strain ATCC 13047.</title>
        <authorList>
            <person name="Ren Y."/>
            <person name="Ren Y."/>
            <person name="Zhou Z."/>
            <person name="Guo X."/>
            <person name="Li Y."/>
            <person name="Feng L."/>
            <person name="Wang L."/>
        </authorList>
    </citation>
    <scope>NUCLEOTIDE SEQUENCE [LARGE SCALE GENOMIC DNA]</scope>
    <source>
        <strain evidence="2">ATCC 13047 / DSM 30054 / NBRC 13535 / NCTC 10005 / WDCM 00083 / NCDC 279-56</strain>
        <plasmid evidence="1">pECL_B</plasmid>
    </source>
</reference>
<name>A0A0H3CSZ3_ENTCC</name>
<organism evidence="1 2">
    <name type="scientific">Enterobacter cloacae subsp. cloacae (strain ATCC 13047 / DSM 30054 / NBRC 13535 / NCTC 10005 / WDCM 00083 / NCDC 279-56)</name>
    <dbReference type="NCBI Taxonomy" id="716541"/>
    <lineage>
        <taxon>Bacteria</taxon>
        <taxon>Pseudomonadati</taxon>
        <taxon>Pseudomonadota</taxon>
        <taxon>Gammaproteobacteria</taxon>
        <taxon>Enterobacterales</taxon>
        <taxon>Enterobacteriaceae</taxon>
        <taxon>Enterobacter</taxon>
        <taxon>Enterobacter cloacae complex</taxon>
    </lineage>
</organism>
<dbReference type="EMBL" id="CP001920">
    <property type="protein sequence ID" value="ADF65006.1"/>
    <property type="molecule type" value="Genomic_DNA"/>
</dbReference>
<dbReference type="EnsemblBacteria" id="ADF65006">
    <property type="protein sequence ID" value="ADF65006"/>
    <property type="gene ID" value="ECL_B044"/>
</dbReference>
<dbReference type="OrthoDB" id="9989491at2"/>
<geneLocation type="plasmid" evidence="1 2">
    <name>pECL_B</name>
</geneLocation>
<evidence type="ECO:0000313" key="1">
    <source>
        <dbReference type="EMBL" id="ADF65006.1"/>
    </source>
</evidence>
<sequence>MLNETTRVINYSKPQKTVERYNFITEELLTILHSSPKAFVYILKLACSNAFNLSEEDAFRIIDDLSERVPQSELESALGSIDNSTLIELKKRPEISTDVIQVLDEDGFQLAALLARHTYGDMSETSDDQALLNDIAVKTGSGTYVTSYKQGDFHIRVSTNLPSYQTILELR</sequence>
<dbReference type="AlphaFoldDB" id="A0A0H3CSZ3"/>
<gene>
    <name evidence="1" type="ordered locus">ECL_B044</name>
</gene>
<keyword evidence="1" id="KW-0614">Plasmid</keyword>
<dbReference type="RefSeq" id="WP_013087314.1">
    <property type="nucleotide sequence ID" value="NC_014108.1"/>
</dbReference>
<dbReference type="KEGG" id="enc:ECL_B044"/>
<protein>
    <submittedName>
        <fullName evidence="1">Uncharacterized protein</fullName>
    </submittedName>
</protein>
<proteinExistence type="predicted"/>
<accession>A0A0H3CSZ3</accession>
<keyword evidence="2" id="KW-1185">Reference proteome</keyword>
<evidence type="ECO:0000313" key="2">
    <source>
        <dbReference type="Proteomes" id="UP000002363"/>
    </source>
</evidence>
<dbReference type="HOGENOM" id="CLU_1560610_0_0_6"/>
<dbReference type="Proteomes" id="UP000002363">
    <property type="component" value="Plasmid pECL_B"/>
</dbReference>